<comment type="similarity">
    <text evidence="2">Belongs to the V-ATPase e1/e2 subunit family.</text>
</comment>
<evidence type="ECO:0000256" key="7">
    <source>
        <dbReference type="ARBA" id="ARBA00023065"/>
    </source>
</evidence>
<dbReference type="Proteomes" id="UP000008792">
    <property type="component" value="Unassembled WGS sequence"/>
</dbReference>
<evidence type="ECO:0000313" key="11">
    <source>
        <dbReference type="Proteomes" id="UP000008792"/>
    </source>
</evidence>
<protein>
    <recommendedName>
        <fullName evidence="12">V-type proton ATPase subunit</fullName>
    </recommendedName>
</protein>
<evidence type="ECO:0000256" key="8">
    <source>
        <dbReference type="ARBA" id="ARBA00023136"/>
    </source>
</evidence>
<evidence type="ECO:0000256" key="4">
    <source>
        <dbReference type="ARBA" id="ARBA00022692"/>
    </source>
</evidence>
<dbReference type="PANTHER" id="PTHR12263:SF0">
    <property type="entry name" value="V-TYPE PROTON ATPASE SUBUNIT"/>
    <property type="match status" value="1"/>
</dbReference>
<dbReference type="FunCoup" id="B4M5K7">
    <property type="interactions" value="174"/>
</dbReference>
<dbReference type="EMBL" id="CH940652">
    <property type="protein sequence ID" value="EDW58933.1"/>
    <property type="molecule type" value="Genomic_DNA"/>
</dbReference>
<dbReference type="PANTHER" id="PTHR12263">
    <property type="entry name" value="VACUOLAR ATP SYNTHASE SUBUNIT H"/>
    <property type="match status" value="1"/>
</dbReference>
<dbReference type="PhylomeDB" id="B4M5K7"/>
<keyword evidence="11" id="KW-1185">Reference proteome</keyword>
<dbReference type="GO" id="GO:0033181">
    <property type="term" value="C:plasma membrane proton-transporting V-type ATPase complex"/>
    <property type="evidence" value="ECO:0007669"/>
    <property type="project" value="TreeGrafter"/>
</dbReference>
<name>B4M5K7_DROVI</name>
<dbReference type="GO" id="GO:0046961">
    <property type="term" value="F:proton-transporting ATPase activity, rotational mechanism"/>
    <property type="evidence" value="ECO:0007669"/>
    <property type="project" value="InterPro"/>
</dbReference>
<reference evidence="10 11" key="1">
    <citation type="journal article" date="2007" name="Nature">
        <title>Evolution of genes and genomes on the Drosophila phylogeny.</title>
        <authorList>
            <consortium name="Drosophila 12 Genomes Consortium"/>
            <person name="Clark A.G."/>
            <person name="Eisen M.B."/>
            <person name="Smith D.R."/>
            <person name="Bergman C.M."/>
            <person name="Oliver B."/>
            <person name="Markow T.A."/>
            <person name="Kaufman T.C."/>
            <person name="Kellis M."/>
            <person name="Gelbart W."/>
            <person name="Iyer V.N."/>
            <person name="Pollard D.A."/>
            <person name="Sackton T.B."/>
            <person name="Larracuente A.M."/>
            <person name="Singh N.D."/>
            <person name="Abad J.P."/>
            <person name="Abt D.N."/>
            <person name="Adryan B."/>
            <person name="Aguade M."/>
            <person name="Akashi H."/>
            <person name="Anderson W.W."/>
            <person name="Aquadro C.F."/>
            <person name="Ardell D.H."/>
            <person name="Arguello R."/>
            <person name="Artieri C.G."/>
            <person name="Barbash D.A."/>
            <person name="Barker D."/>
            <person name="Barsanti P."/>
            <person name="Batterham P."/>
            <person name="Batzoglou S."/>
            <person name="Begun D."/>
            <person name="Bhutkar A."/>
            <person name="Blanco E."/>
            <person name="Bosak S.A."/>
            <person name="Bradley R.K."/>
            <person name="Brand A.D."/>
            <person name="Brent M.R."/>
            <person name="Brooks A.N."/>
            <person name="Brown R.H."/>
            <person name="Butlin R.K."/>
            <person name="Caggese C."/>
            <person name="Calvi B.R."/>
            <person name="Bernardo de Carvalho A."/>
            <person name="Caspi A."/>
            <person name="Castrezana S."/>
            <person name="Celniker S.E."/>
            <person name="Chang J.L."/>
            <person name="Chapple C."/>
            <person name="Chatterji S."/>
            <person name="Chinwalla A."/>
            <person name="Civetta A."/>
            <person name="Clifton S.W."/>
            <person name="Comeron J.M."/>
            <person name="Costello J.C."/>
            <person name="Coyne J.A."/>
            <person name="Daub J."/>
            <person name="David R.G."/>
            <person name="Delcher A.L."/>
            <person name="Delehaunty K."/>
            <person name="Do C.B."/>
            <person name="Ebling H."/>
            <person name="Edwards K."/>
            <person name="Eickbush T."/>
            <person name="Evans J.D."/>
            <person name="Filipski A."/>
            <person name="Findeiss S."/>
            <person name="Freyhult E."/>
            <person name="Fulton L."/>
            <person name="Fulton R."/>
            <person name="Garcia A.C."/>
            <person name="Gardiner A."/>
            <person name="Garfield D.A."/>
            <person name="Garvin B.E."/>
            <person name="Gibson G."/>
            <person name="Gilbert D."/>
            <person name="Gnerre S."/>
            <person name="Godfrey J."/>
            <person name="Good R."/>
            <person name="Gotea V."/>
            <person name="Gravely B."/>
            <person name="Greenberg A.J."/>
            <person name="Griffiths-Jones S."/>
            <person name="Gross S."/>
            <person name="Guigo R."/>
            <person name="Gustafson E.A."/>
            <person name="Haerty W."/>
            <person name="Hahn M.W."/>
            <person name="Halligan D.L."/>
            <person name="Halpern A.L."/>
            <person name="Halter G.M."/>
            <person name="Han M.V."/>
            <person name="Heger A."/>
            <person name="Hillier L."/>
            <person name="Hinrichs A.S."/>
            <person name="Holmes I."/>
            <person name="Hoskins R.A."/>
            <person name="Hubisz M.J."/>
            <person name="Hultmark D."/>
            <person name="Huntley M.A."/>
            <person name="Jaffe D.B."/>
            <person name="Jagadeeshan S."/>
            <person name="Jeck W.R."/>
            <person name="Johnson J."/>
            <person name="Jones C.D."/>
            <person name="Jordan W.C."/>
            <person name="Karpen G.H."/>
            <person name="Kataoka E."/>
            <person name="Keightley P.D."/>
            <person name="Kheradpour P."/>
            <person name="Kirkness E.F."/>
            <person name="Koerich L.B."/>
            <person name="Kristiansen K."/>
            <person name="Kudrna D."/>
            <person name="Kulathinal R.J."/>
            <person name="Kumar S."/>
            <person name="Kwok R."/>
            <person name="Lander E."/>
            <person name="Langley C.H."/>
            <person name="Lapoint R."/>
            <person name="Lazzaro B.P."/>
            <person name="Lee S.J."/>
            <person name="Levesque L."/>
            <person name="Li R."/>
            <person name="Lin C.F."/>
            <person name="Lin M.F."/>
            <person name="Lindblad-Toh K."/>
            <person name="Llopart A."/>
            <person name="Long M."/>
            <person name="Low L."/>
            <person name="Lozovsky E."/>
            <person name="Lu J."/>
            <person name="Luo M."/>
            <person name="Machado C.A."/>
            <person name="Makalowski W."/>
            <person name="Marzo M."/>
            <person name="Matsuda M."/>
            <person name="Matzkin L."/>
            <person name="McAllister B."/>
            <person name="McBride C.S."/>
            <person name="McKernan B."/>
            <person name="McKernan K."/>
            <person name="Mendez-Lago M."/>
            <person name="Minx P."/>
            <person name="Mollenhauer M.U."/>
            <person name="Montooth K."/>
            <person name="Mount S.M."/>
            <person name="Mu X."/>
            <person name="Myers E."/>
            <person name="Negre B."/>
            <person name="Newfeld S."/>
            <person name="Nielsen R."/>
            <person name="Noor M.A."/>
            <person name="O'Grady P."/>
            <person name="Pachter L."/>
            <person name="Papaceit M."/>
            <person name="Parisi M.J."/>
            <person name="Parisi M."/>
            <person name="Parts L."/>
            <person name="Pedersen J.S."/>
            <person name="Pesole G."/>
            <person name="Phillippy A.M."/>
            <person name="Ponting C.P."/>
            <person name="Pop M."/>
            <person name="Porcelli D."/>
            <person name="Powell J.R."/>
            <person name="Prohaska S."/>
            <person name="Pruitt K."/>
            <person name="Puig M."/>
            <person name="Quesneville H."/>
            <person name="Ram K.R."/>
            <person name="Rand D."/>
            <person name="Rasmussen M.D."/>
            <person name="Reed L.K."/>
            <person name="Reenan R."/>
            <person name="Reily A."/>
            <person name="Remington K.A."/>
            <person name="Rieger T.T."/>
            <person name="Ritchie M.G."/>
            <person name="Robin C."/>
            <person name="Rogers Y.H."/>
            <person name="Rohde C."/>
            <person name="Rozas J."/>
            <person name="Rubenfield M.J."/>
            <person name="Ruiz A."/>
            <person name="Russo S."/>
            <person name="Salzberg S.L."/>
            <person name="Sanchez-Gracia A."/>
            <person name="Saranga D.J."/>
            <person name="Sato H."/>
            <person name="Schaeffer S.W."/>
            <person name="Schatz M.C."/>
            <person name="Schlenke T."/>
            <person name="Schwartz R."/>
            <person name="Segarra C."/>
            <person name="Singh R.S."/>
            <person name="Sirot L."/>
            <person name="Sirota M."/>
            <person name="Sisneros N.B."/>
            <person name="Smith C.D."/>
            <person name="Smith T.F."/>
            <person name="Spieth J."/>
            <person name="Stage D.E."/>
            <person name="Stark A."/>
            <person name="Stephan W."/>
            <person name="Strausberg R.L."/>
            <person name="Strempel S."/>
            <person name="Sturgill D."/>
            <person name="Sutton G."/>
            <person name="Sutton G.G."/>
            <person name="Tao W."/>
            <person name="Teichmann S."/>
            <person name="Tobari Y.N."/>
            <person name="Tomimura Y."/>
            <person name="Tsolas J.M."/>
            <person name="Valente V.L."/>
            <person name="Venter E."/>
            <person name="Venter J.C."/>
            <person name="Vicario S."/>
            <person name="Vieira F.G."/>
            <person name="Vilella A.J."/>
            <person name="Villasante A."/>
            <person name="Walenz B."/>
            <person name="Wang J."/>
            <person name="Wasserman M."/>
            <person name="Watts T."/>
            <person name="Wilson D."/>
            <person name="Wilson R.K."/>
            <person name="Wing R.A."/>
            <person name="Wolfner M.F."/>
            <person name="Wong A."/>
            <person name="Wong G.K."/>
            <person name="Wu C.I."/>
            <person name="Wu G."/>
            <person name="Yamamoto D."/>
            <person name="Yang H.P."/>
            <person name="Yang S.P."/>
            <person name="Yorke J.A."/>
            <person name="Yoshida K."/>
            <person name="Zdobnov E."/>
            <person name="Zhang P."/>
            <person name="Zhang Y."/>
            <person name="Zimin A.V."/>
            <person name="Baldwin J."/>
            <person name="Abdouelleil A."/>
            <person name="Abdulkadir J."/>
            <person name="Abebe A."/>
            <person name="Abera B."/>
            <person name="Abreu J."/>
            <person name="Acer S.C."/>
            <person name="Aftuck L."/>
            <person name="Alexander A."/>
            <person name="An P."/>
            <person name="Anderson E."/>
            <person name="Anderson S."/>
            <person name="Arachi H."/>
            <person name="Azer M."/>
            <person name="Bachantsang P."/>
            <person name="Barry A."/>
            <person name="Bayul T."/>
            <person name="Berlin A."/>
            <person name="Bessette D."/>
            <person name="Bloom T."/>
            <person name="Blye J."/>
            <person name="Boguslavskiy L."/>
            <person name="Bonnet C."/>
            <person name="Boukhgalter B."/>
            <person name="Bourzgui I."/>
            <person name="Brown A."/>
            <person name="Cahill P."/>
            <person name="Channer S."/>
            <person name="Cheshatsang Y."/>
            <person name="Chuda L."/>
            <person name="Citroen M."/>
            <person name="Collymore A."/>
            <person name="Cooke P."/>
            <person name="Costello M."/>
            <person name="D'Aco K."/>
            <person name="Daza R."/>
            <person name="De Haan G."/>
            <person name="DeGray S."/>
            <person name="DeMaso C."/>
            <person name="Dhargay N."/>
            <person name="Dooley K."/>
            <person name="Dooley E."/>
            <person name="Doricent M."/>
            <person name="Dorje P."/>
            <person name="Dorjee K."/>
            <person name="Dupes A."/>
            <person name="Elong R."/>
            <person name="Falk J."/>
            <person name="Farina A."/>
            <person name="Faro S."/>
            <person name="Ferguson D."/>
            <person name="Fisher S."/>
            <person name="Foley C.D."/>
            <person name="Franke A."/>
            <person name="Friedrich D."/>
            <person name="Gadbois L."/>
            <person name="Gearin G."/>
            <person name="Gearin C.R."/>
            <person name="Giannoukos G."/>
            <person name="Goode T."/>
            <person name="Graham J."/>
            <person name="Grandbois E."/>
            <person name="Grewal S."/>
            <person name="Gyaltsen K."/>
            <person name="Hafez N."/>
            <person name="Hagos B."/>
            <person name="Hall J."/>
            <person name="Henson C."/>
            <person name="Hollinger A."/>
            <person name="Honan T."/>
            <person name="Huard M.D."/>
            <person name="Hughes L."/>
            <person name="Hurhula B."/>
            <person name="Husby M.E."/>
            <person name="Kamat A."/>
            <person name="Kanga B."/>
            <person name="Kashin S."/>
            <person name="Khazanovich D."/>
            <person name="Kisner P."/>
            <person name="Lance K."/>
            <person name="Lara M."/>
            <person name="Lee W."/>
            <person name="Lennon N."/>
            <person name="Letendre F."/>
            <person name="LeVine R."/>
            <person name="Lipovsky A."/>
            <person name="Liu X."/>
            <person name="Liu J."/>
            <person name="Liu S."/>
            <person name="Lokyitsang T."/>
            <person name="Lokyitsang Y."/>
            <person name="Lubonja R."/>
            <person name="Lui A."/>
            <person name="MacDonald P."/>
            <person name="Magnisalis V."/>
            <person name="Maru K."/>
            <person name="Matthews C."/>
            <person name="McCusker W."/>
            <person name="McDonough S."/>
            <person name="Mehta T."/>
            <person name="Meldrim J."/>
            <person name="Meneus L."/>
            <person name="Mihai O."/>
            <person name="Mihalev A."/>
            <person name="Mihova T."/>
            <person name="Mittelman R."/>
            <person name="Mlenga V."/>
            <person name="Montmayeur A."/>
            <person name="Mulrain L."/>
            <person name="Navidi A."/>
            <person name="Naylor J."/>
            <person name="Negash T."/>
            <person name="Nguyen T."/>
            <person name="Nguyen N."/>
            <person name="Nicol R."/>
            <person name="Norbu C."/>
            <person name="Norbu N."/>
            <person name="Novod N."/>
            <person name="O'Neill B."/>
            <person name="Osman S."/>
            <person name="Markiewicz E."/>
            <person name="Oyono O.L."/>
            <person name="Patti C."/>
            <person name="Phunkhang P."/>
            <person name="Pierre F."/>
            <person name="Priest M."/>
            <person name="Raghuraman S."/>
            <person name="Rege F."/>
            <person name="Reyes R."/>
            <person name="Rise C."/>
            <person name="Rogov P."/>
            <person name="Ross K."/>
            <person name="Ryan E."/>
            <person name="Settipalli S."/>
            <person name="Shea T."/>
            <person name="Sherpa N."/>
            <person name="Shi L."/>
            <person name="Shih D."/>
            <person name="Sparrow T."/>
            <person name="Spaulding J."/>
            <person name="Stalker J."/>
            <person name="Stange-Thomann N."/>
            <person name="Stavropoulos S."/>
            <person name="Stone C."/>
            <person name="Strader C."/>
            <person name="Tesfaye S."/>
            <person name="Thomson T."/>
            <person name="Thoulutsang Y."/>
            <person name="Thoulutsang D."/>
            <person name="Topham K."/>
            <person name="Topping I."/>
            <person name="Tsamla T."/>
            <person name="Vassiliev H."/>
            <person name="Vo A."/>
            <person name="Wangchuk T."/>
            <person name="Wangdi T."/>
            <person name="Weiand M."/>
            <person name="Wilkinson J."/>
            <person name="Wilson A."/>
            <person name="Yadav S."/>
            <person name="Young G."/>
            <person name="Yu Q."/>
            <person name="Zembek L."/>
            <person name="Zhong D."/>
            <person name="Zimmer A."/>
            <person name="Zwirko Z."/>
            <person name="Jaffe D.B."/>
            <person name="Alvarez P."/>
            <person name="Brockman W."/>
            <person name="Butler J."/>
            <person name="Chin C."/>
            <person name="Gnerre S."/>
            <person name="Grabherr M."/>
            <person name="Kleber M."/>
            <person name="Mauceli E."/>
            <person name="MacCallum I."/>
        </authorList>
    </citation>
    <scope>NUCLEOTIDE SEQUENCE [LARGE SCALE GENOMIC DNA]</scope>
    <source>
        <strain evidence="11">Tucson 15010-1051.87</strain>
    </source>
</reference>
<feature type="transmembrane region" description="Helical" evidence="9">
    <location>
        <begin position="32"/>
        <end position="54"/>
    </location>
</feature>
<keyword evidence="4 9" id="KW-0812">Transmembrane</keyword>
<evidence type="ECO:0008006" key="12">
    <source>
        <dbReference type="Google" id="ProtNLM"/>
    </source>
</evidence>
<dbReference type="Pfam" id="PF05493">
    <property type="entry name" value="ATP_synt_H"/>
    <property type="match status" value="1"/>
</dbReference>
<evidence type="ECO:0000256" key="1">
    <source>
        <dbReference type="ARBA" id="ARBA00004127"/>
    </source>
</evidence>
<dbReference type="InParanoid" id="B4M5K7"/>
<dbReference type="OrthoDB" id="1508846at2759"/>
<dbReference type="GO" id="GO:0033179">
    <property type="term" value="C:proton-transporting V-type ATPase, V0 domain"/>
    <property type="evidence" value="ECO:0007669"/>
    <property type="project" value="InterPro"/>
</dbReference>
<dbReference type="GO" id="GO:0012505">
    <property type="term" value="C:endomembrane system"/>
    <property type="evidence" value="ECO:0007669"/>
    <property type="project" value="UniProtKB-SubCell"/>
</dbReference>
<comment type="subcellular location">
    <subcellularLocation>
        <location evidence="1">Endomembrane system</location>
        <topology evidence="1">Multi-pass membrane protein</topology>
    </subcellularLocation>
</comment>
<evidence type="ECO:0000256" key="3">
    <source>
        <dbReference type="ARBA" id="ARBA00022448"/>
    </source>
</evidence>
<feature type="transmembrane region" description="Helical" evidence="9">
    <location>
        <begin position="7"/>
        <end position="26"/>
    </location>
</feature>
<keyword evidence="7" id="KW-0406">Ion transport</keyword>
<evidence type="ECO:0000256" key="9">
    <source>
        <dbReference type="SAM" id="Phobius"/>
    </source>
</evidence>
<gene>
    <name evidence="10" type="primary">Dvir\GJ10560</name>
    <name evidence="10" type="ORF">Dvir_GJ10560</name>
</gene>
<evidence type="ECO:0000313" key="10">
    <source>
        <dbReference type="EMBL" id="EDW58933.1"/>
    </source>
</evidence>
<dbReference type="HOGENOM" id="CLU_170555_0_0_1"/>
<dbReference type="InterPro" id="IPR008389">
    <property type="entry name" value="ATPase_V0-cplx_e1/e2_su"/>
</dbReference>
<dbReference type="STRING" id="7244.B4M5K7"/>
<keyword evidence="6 9" id="KW-1133">Transmembrane helix</keyword>
<dbReference type="eggNOG" id="KOG3500">
    <property type="taxonomic scope" value="Eukaryota"/>
</dbReference>
<evidence type="ECO:0000256" key="5">
    <source>
        <dbReference type="ARBA" id="ARBA00022781"/>
    </source>
</evidence>
<keyword evidence="5" id="KW-0375">Hydrogen ion transport</keyword>
<evidence type="ECO:0000256" key="6">
    <source>
        <dbReference type="ARBA" id="ARBA00022989"/>
    </source>
</evidence>
<organism evidence="10 11">
    <name type="scientific">Drosophila virilis</name>
    <name type="common">Fruit fly</name>
    <dbReference type="NCBI Taxonomy" id="7244"/>
    <lineage>
        <taxon>Eukaryota</taxon>
        <taxon>Metazoa</taxon>
        <taxon>Ecdysozoa</taxon>
        <taxon>Arthropoda</taxon>
        <taxon>Hexapoda</taxon>
        <taxon>Insecta</taxon>
        <taxon>Pterygota</taxon>
        <taxon>Neoptera</taxon>
        <taxon>Endopterygota</taxon>
        <taxon>Diptera</taxon>
        <taxon>Brachycera</taxon>
        <taxon>Muscomorpha</taxon>
        <taxon>Ephydroidea</taxon>
        <taxon>Drosophilidae</taxon>
        <taxon>Drosophila</taxon>
    </lineage>
</organism>
<dbReference type="KEGG" id="dvi:6632295"/>
<dbReference type="OMA" id="RGIIRCC"/>
<proteinExistence type="inferred from homology"/>
<evidence type="ECO:0000256" key="2">
    <source>
        <dbReference type="ARBA" id="ARBA00008328"/>
    </source>
</evidence>
<keyword evidence="3" id="KW-0813">Transport</keyword>
<dbReference type="AlphaFoldDB" id="B4M5K7"/>
<sequence>MNKNSSLILFTIFWVLFGAIGWMVAAFFKERTLIRCCILLTAACCWLVWLVTFLMQMNPLVGPRVGQLNILGMISYWETSYMHNEPDP</sequence>
<accession>B4M5K7</accession>
<keyword evidence="8 9" id="KW-0472">Membrane</keyword>